<evidence type="ECO:0000313" key="2">
    <source>
        <dbReference type="RefSeq" id="XP_006816860.1"/>
    </source>
</evidence>
<dbReference type="InterPro" id="IPR032675">
    <property type="entry name" value="LRR_dom_sf"/>
</dbReference>
<dbReference type="RefSeq" id="XP_006816860.1">
    <property type="nucleotide sequence ID" value="XM_006816797.1"/>
</dbReference>
<dbReference type="Gene3D" id="3.80.10.10">
    <property type="entry name" value="Ribonuclease Inhibitor"/>
    <property type="match status" value="1"/>
</dbReference>
<dbReference type="Pfam" id="PF14580">
    <property type="entry name" value="LRR_9"/>
    <property type="match status" value="1"/>
</dbReference>
<dbReference type="SUPFAM" id="SSF52058">
    <property type="entry name" value="L domain-like"/>
    <property type="match status" value="1"/>
</dbReference>
<dbReference type="InterPro" id="IPR001611">
    <property type="entry name" value="Leu-rich_rpt"/>
</dbReference>
<dbReference type="Proteomes" id="UP000694865">
    <property type="component" value="Unplaced"/>
</dbReference>
<dbReference type="GeneID" id="102805345"/>
<evidence type="ECO:0000313" key="1">
    <source>
        <dbReference type="Proteomes" id="UP000694865"/>
    </source>
</evidence>
<keyword evidence="1" id="KW-1185">Reference proteome</keyword>
<dbReference type="InterPro" id="IPR052859">
    <property type="entry name" value="LRR-IQ_domain_protein"/>
</dbReference>
<feature type="non-terminal residue" evidence="2">
    <location>
        <position position="230"/>
    </location>
</feature>
<reference evidence="2" key="1">
    <citation type="submission" date="2025-08" db="UniProtKB">
        <authorList>
            <consortium name="RefSeq"/>
        </authorList>
    </citation>
    <scope>IDENTIFICATION</scope>
    <source>
        <tissue evidence="2">Testes</tissue>
    </source>
</reference>
<gene>
    <name evidence="2" type="primary">LOC102805345</name>
</gene>
<dbReference type="PANTHER" id="PTHR46723">
    <property type="entry name" value="LEUCINE-RICH REPEAT AND IQ DOMAIN-CONTAINING PROTEIN 3"/>
    <property type="match status" value="1"/>
</dbReference>
<sequence>MVSIPDWGKFARSIESPTKIANVESRLERIRQEKFYKEAEERGYLVTLSKSMLRENCIKNPKSETLRSIQMVRLVGVHLRDIGCIYTCKRLRICILHSNYINKFDALIACPELVKLDLHSNQISILPGVEFWENLSELRILHLHNNLIGRLEHLQSLAACQQLDALTLYDTPVSLKRAYRHHVVNSIWSLRALDKHVVSDEEIIEDATFGGMFSAISPHFYIDLMPPSRK</sequence>
<accession>A0ABM0MA19</accession>
<organism evidence="1 2">
    <name type="scientific">Saccoglossus kowalevskii</name>
    <name type="common">Acorn worm</name>
    <dbReference type="NCBI Taxonomy" id="10224"/>
    <lineage>
        <taxon>Eukaryota</taxon>
        <taxon>Metazoa</taxon>
        <taxon>Hemichordata</taxon>
        <taxon>Enteropneusta</taxon>
        <taxon>Harrimaniidae</taxon>
        <taxon>Saccoglossus</taxon>
    </lineage>
</organism>
<dbReference type="PANTHER" id="PTHR46723:SF1">
    <property type="entry name" value="LEUCINE-RICH REPEAT AND IQ DOMAIN-CONTAINING PROTEIN 3"/>
    <property type="match status" value="1"/>
</dbReference>
<dbReference type="PROSITE" id="PS51450">
    <property type="entry name" value="LRR"/>
    <property type="match status" value="2"/>
</dbReference>
<protein>
    <submittedName>
        <fullName evidence="2">Leucine-rich repeat and IQ domain-containing protein 3-like</fullName>
    </submittedName>
</protein>
<proteinExistence type="predicted"/>
<name>A0ABM0MA19_SACKO</name>